<dbReference type="EMBL" id="SSHJ02000007">
    <property type="protein sequence ID" value="MFN0256323.1"/>
    <property type="molecule type" value="Genomic_DNA"/>
</dbReference>
<dbReference type="RefSeq" id="WP_262710499.1">
    <property type="nucleotide sequence ID" value="NZ_SSHJ02000007.1"/>
</dbReference>
<gene>
    <name evidence="3" type="ORF">E6A44_012110</name>
</gene>
<dbReference type="Pfam" id="PF14129">
    <property type="entry name" value="DUF4296"/>
    <property type="match status" value="1"/>
</dbReference>
<evidence type="ECO:0000313" key="3">
    <source>
        <dbReference type="EMBL" id="MFN0256323.1"/>
    </source>
</evidence>
<dbReference type="Proteomes" id="UP001517247">
    <property type="component" value="Unassembled WGS sequence"/>
</dbReference>
<comment type="caution">
    <text evidence="3">The sequence shown here is derived from an EMBL/GenBank/DDBJ whole genome shotgun (WGS) entry which is preliminary data.</text>
</comment>
<protein>
    <submittedName>
        <fullName evidence="3">DUF4296 domain-containing protein</fullName>
    </submittedName>
</protein>
<dbReference type="PROSITE" id="PS51257">
    <property type="entry name" value="PROKAR_LIPOPROTEIN"/>
    <property type="match status" value="1"/>
</dbReference>
<accession>A0ABW9J710</accession>
<evidence type="ECO:0000313" key="4">
    <source>
        <dbReference type="Proteomes" id="UP001517247"/>
    </source>
</evidence>
<evidence type="ECO:0000259" key="2">
    <source>
        <dbReference type="Pfam" id="PF14129"/>
    </source>
</evidence>
<name>A0ABW9J710_9SPHI</name>
<feature type="domain" description="DUF4296" evidence="2">
    <location>
        <begin position="22"/>
        <end position="105"/>
    </location>
</feature>
<organism evidence="3 4">
    <name type="scientific">Pedobacter ureilyticus</name>
    <dbReference type="NCBI Taxonomy" id="1393051"/>
    <lineage>
        <taxon>Bacteria</taxon>
        <taxon>Pseudomonadati</taxon>
        <taxon>Bacteroidota</taxon>
        <taxon>Sphingobacteriia</taxon>
        <taxon>Sphingobacteriales</taxon>
        <taxon>Sphingobacteriaceae</taxon>
        <taxon>Pedobacter</taxon>
    </lineage>
</organism>
<sequence length="168" mass="19147">MTRFFTIVFCITLFVACKPGIPKDIVQPNEMEKILFDIHVIDGYVSLIPTPDSAKKVTAPMYKGIYKKYGIDSALHAKSMAYYYKHPDLLSKMYDRISEKMAKTRDTETKNEQKALKLEADKEAKLQKAAEAKKADSIKKAAKVNKIDTAKNELKPMKRLVRKQNATK</sequence>
<feature type="region of interest" description="Disordered" evidence="1">
    <location>
        <begin position="149"/>
        <end position="168"/>
    </location>
</feature>
<reference evidence="3 4" key="1">
    <citation type="submission" date="2024-12" db="EMBL/GenBank/DDBJ databases">
        <authorList>
            <person name="Hu S."/>
        </authorList>
    </citation>
    <scope>NUCLEOTIDE SEQUENCE [LARGE SCALE GENOMIC DNA]</scope>
    <source>
        <strain evidence="3 4">THG-T11</strain>
    </source>
</reference>
<evidence type="ECO:0000256" key="1">
    <source>
        <dbReference type="SAM" id="MobiDB-lite"/>
    </source>
</evidence>
<proteinExistence type="predicted"/>
<dbReference type="InterPro" id="IPR025381">
    <property type="entry name" value="DUF4296"/>
</dbReference>
<keyword evidence="4" id="KW-1185">Reference proteome</keyword>